<keyword evidence="4 7" id="KW-0812">Transmembrane</keyword>
<dbReference type="RefSeq" id="WP_057776727.1">
    <property type="nucleotide sequence ID" value="NZ_CP042593.1"/>
</dbReference>
<evidence type="ECO:0000256" key="7">
    <source>
        <dbReference type="RuleBase" id="RU363032"/>
    </source>
</evidence>
<evidence type="ECO:0000256" key="5">
    <source>
        <dbReference type="ARBA" id="ARBA00022989"/>
    </source>
</evidence>
<dbReference type="STRING" id="1742359.GCA_001439625_01590"/>
<dbReference type="CDD" id="cd06261">
    <property type="entry name" value="TM_PBP2"/>
    <property type="match status" value="1"/>
</dbReference>
<keyword evidence="6 7" id="KW-0472">Membrane</keyword>
<feature type="transmembrane region" description="Helical" evidence="7">
    <location>
        <begin position="87"/>
        <end position="113"/>
    </location>
</feature>
<dbReference type="PROSITE" id="PS50928">
    <property type="entry name" value="ABC_TM1"/>
    <property type="match status" value="1"/>
</dbReference>
<evidence type="ECO:0000256" key="6">
    <source>
        <dbReference type="ARBA" id="ARBA00023136"/>
    </source>
</evidence>
<gene>
    <name evidence="9" type="ORF">FSZ17_18675</name>
</gene>
<keyword evidence="3" id="KW-1003">Cell membrane</keyword>
<dbReference type="KEGG" id="bda:FSZ17_18675"/>
<comment type="similarity">
    <text evidence="7">Belongs to the binding-protein-dependent transport system permease family.</text>
</comment>
<evidence type="ECO:0000256" key="1">
    <source>
        <dbReference type="ARBA" id="ARBA00004651"/>
    </source>
</evidence>
<evidence type="ECO:0000256" key="3">
    <source>
        <dbReference type="ARBA" id="ARBA00022475"/>
    </source>
</evidence>
<keyword evidence="5 7" id="KW-1133">Transmembrane helix</keyword>
<sequence length="286" mass="31165">MNPTNRKNIVFKTLIETLKTNSLLKYGCLILTFILIIVAFAPIFATHNPYELDGELLTPPSKEHWLGTDGLGRDVYSMLVYGARTSLLIGIVSALISGIIGTVIGGIAGYFGGKVDRIISEIINIFLMIPTFFLILIIVALFGSSLVNVMIVIGLTSWPSNARLMRVQAMSLKKRVFVKSVEAMGESHGTILFRYIIPNGIFPVIANTTLSVAGAILTEAGLSFLGLGDPNLISWGQMIFEGKSYMTSAWWISTFSGLATVILVVSFYLIGDGLNTILNPKLKVRK</sequence>
<evidence type="ECO:0000259" key="8">
    <source>
        <dbReference type="PROSITE" id="PS50928"/>
    </source>
</evidence>
<evidence type="ECO:0000256" key="2">
    <source>
        <dbReference type="ARBA" id="ARBA00022448"/>
    </source>
</evidence>
<dbReference type="Pfam" id="PF00528">
    <property type="entry name" value="BPD_transp_1"/>
    <property type="match status" value="1"/>
</dbReference>
<feature type="transmembrane region" description="Helical" evidence="7">
    <location>
        <begin position="201"/>
        <end position="227"/>
    </location>
</feature>
<dbReference type="InterPro" id="IPR035906">
    <property type="entry name" value="MetI-like_sf"/>
</dbReference>
<comment type="subcellular location">
    <subcellularLocation>
        <location evidence="1 7">Cell membrane</location>
        <topology evidence="1 7">Multi-pass membrane protein</topology>
    </subcellularLocation>
</comment>
<evidence type="ECO:0000256" key="4">
    <source>
        <dbReference type="ARBA" id="ARBA00022692"/>
    </source>
</evidence>
<protein>
    <submittedName>
        <fullName evidence="9">ABC transporter permease</fullName>
    </submittedName>
</protein>
<dbReference type="InterPro" id="IPR050366">
    <property type="entry name" value="BP-dependent_transpt_permease"/>
</dbReference>
<dbReference type="EMBL" id="CP042593">
    <property type="protein sequence ID" value="QED49112.1"/>
    <property type="molecule type" value="Genomic_DNA"/>
</dbReference>
<evidence type="ECO:0000313" key="10">
    <source>
        <dbReference type="Proteomes" id="UP000321555"/>
    </source>
</evidence>
<dbReference type="PANTHER" id="PTHR43386:SF1">
    <property type="entry name" value="D,D-DIPEPTIDE TRANSPORT SYSTEM PERMEASE PROTEIN DDPC-RELATED"/>
    <property type="match status" value="1"/>
</dbReference>
<dbReference type="OrthoDB" id="9797472at2"/>
<proteinExistence type="inferred from homology"/>
<dbReference type="GO" id="GO:0005886">
    <property type="term" value="C:plasma membrane"/>
    <property type="evidence" value="ECO:0007669"/>
    <property type="project" value="UniProtKB-SubCell"/>
</dbReference>
<dbReference type="Proteomes" id="UP000321555">
    <property type="component" value="Chromosome"/>
</dbReference>
<dbReference type="PANTHER" id="PTHR43386">
    <property type="entry name" value="OLIGOPEPTIDE TRANSPORT SYSTEM PERMEASE PROTEIN APPC"/>
    <property type="match status" value="1"/>
</dbReference>
<dbReference type="InterPro" id="IPR000515">
    <property type="entry name" value="MetI-like"/>
</dbReference>
<dbReference type="GO" id="GO:0055085">
    <property type="term" value="P:transmembrane transport"/>
    <property type="evidence" value="ECO:0007669"/>
    <property type="project" value="InterPro"/>
</dbReference>
<feature type="transmembrane region" description="Helical" evidence="7">
    <location>
        <begin position="125"/>
        <end position="155"/>
    </location>
</feature>
<keyword evidence="10" id="KW-1185">Reference proteome</keyword>
<dbReference type="Gene3D" id="1.10.3720.10">
    <property type="entry name" value="MetI-like"/>
    <property type="match status" value="1"/>
</dbReference>
<feature type="transmembrane region" description="Helical" evidence="7">
    <location>
        <begin position="23"/>
        <end position="45"/>
    </location>
</feature>
<dbReference type="AlphaFoldDB" id="A0A5B8Z7H7"/>
<keyword evidence="2 7" id="KW-0813">Transport</keyword>
<organism evidence="9 10">
    <name type="scientific">Cytobacillus dafuensis</name>
    <name type="common">Bacillus dafuensis</name>
    <dbReference type="NCBI Taxonomy" id="1742359"/>
    <lineage>
        <taxon>Bacteria</taxon>
        <taxon>Bacillati</taxon>
        <taxon>Bacillota</taxon>
        <taxon>Bacilli</taxon>
        <taxon>Bacillales</taxon>
        <taxon>Bacillaceae</taxon>
        <taxon>Cytobacillus</taxon>
    </lineage>
</organism>
<name>A0A5B8Z7H7_CYTDA</name>
<evidence type="ECO:0000313" key="9">
    <source>
        <dbReference type="EMBL" id="QED49112.1"/>
    </source>
</evidence>
<reference evidence="10" key="1">
    <citation type="submission" date="2019-08" db="EMBL/GenBank/DDBJ databases">
        <authorList>
            <person name="Zheng X."/>
        </authorList>
    </citation>
    <scope>NUCLEOTIDE SEQUENCE [LARGE SCALE GENOMIC DNA]</scope>
    <source>
        <strain evidence="10">FJAT-25496</strain>
    </source>
</reference>
<feature type="domain" description="ABC transmembrane type-1" evidence="8">
    <location>
        <begin position="83"/>
        <end position="271"/>
    </location>
</feature>
<dbReference type="SUPFAM" id="SSF161098">
    <property type="entry name" value="MetI-like"/>
    <property type="match status" value="1"/>
</dbReference>
<accession>A0A5B8Z7H7</accession>
<feature type="transmembrane region" description="Helical" evidence="7">
    <location>
        <begin position="248"/>
        <end position="270"/>
    </location>
</feature>